<feature type="region of interest" description="Disordered" evidence="1">
    <location>
        <begin position="592"/>
        <end position="622"/>
    </location>
</feature>
<feature type="compositionally biased region" description="Basic residues" evidence="1">
    <location>
        <begin position="930"/>
        <end position="945"/>
    </location>
</feature>
<feature type="compositionally biased region" description="Basic and acidic residues" evidence="1">
    <location>
        <begin position="1094"/>
        <end position="1109"/>
    </location>
</feature>
<dbReference type="GO" id="GO:0045944">
    <property type="term" value="P:positive regulation of transcription by RNA polymerase II"/>
    <property type="evidence" value="ECO:0007669"/>
    <property type="project" value="TreeGrafter"/>
</dbReference>
<dbReference type="PANTHER" id="PTHR46007">
    <property type="entry name" value="MEDIATOR OF RNA POLYMERASE II TRANSCRIPTION SUBUNIT 12"/>
    <property type="match status" value="1"/>
</dbReference>
<evidence type="ECO:0000313" key="3">
    <source>
        <dbReference type="Proteomes" id="UP000041254"/>
    </source>
</evidence>
<feature type="region of interest" description="Disordered" evidence="1">
    <location>
        <begin position="921"/>
        <end position="1109"/>
    </location>
</feature>
<feature type="compositionally biased region" description="Acidic residues" evidence="1">
    <location>
        <begin position="669"/>
        <end position="680"/>
    </location>
</feature>
<feature type="compositionally biased region" description="Basic residues" evidence="1">
    <location>
        <begin position="841"/>
        <end position="851"/>
    </location>
</feature>
<feature type="compositionally biased region" description="Low complexity" evidence="1">
    <location>
        <begin position="332"/>
        <end position="341"/>
    </location>
</feature>
<feature type="compositionally biased region" description="Acidic residues" evidence="1">
    <location>
        <begin position="857"/>
        <end position="881"/>
    </location>
</feature>
<feature type="compositionally biased region" description="Basic residues" evidence="1">
    <location>
        <begin position="687"/>
        <end position="698"/>
    </location>
</feature>
<dbReference type="Proteomes" id="UP000041254">
    <property type="component" value="Unassembled WGS sequence"/>
</dbReference>
<feature type="compositionally biased region" description="Basic residues" evidence="1">
    <location>
        <begin position="750"/>
        <end position="761"/>
    </location>
</feature>
<evidence type="ECO:0000256" key="1">
    <source>
        <dbReference type="SAM" id="MobiDB-lite"/>
    </source>
</evidence>
<dbReference type="AlphaFoldDB" id="A0A0G4FUQ0"/>
<feature type="region of interest" description="Disordered" evidence="1">
    <location>
        <begin position="734"/>
        <end position="771"/>
    </location>
</feature>
<keyword evidence="3" id="KW-1185">Reference proteome</keyword>
<dbReference type="GO" id="GO:0016592">
    <property type="term" value="C:mediator complex"/>
    <property type="evidence" value="ECO:0007669"/>
    <property type="project" value="TreeGrafter"/>
</dbReference>
<dbReference type="InParanoid" id="A0A0G4FUQ0"/>
<feature type="region of interest" description="Disordered" evidence="1">
    <location>
        <begin position="487"/>
        <end position="579"/>
    </location>
</feature>
<feature type="compositionally biased region" description="Low complexity" evidence="1">
    <location>
        <begin position="187"/>
        <end position="211"/>
    </location>
</feature>
<feature type="compositionally biased region" description="Acidic residues" evidence="1">
    <location>
        <begin position="1012"/>
        <end position="1093"/>
    </location>
</feature>
<feature type="compositionally biased region" description="Low complexity" evidence="1">
    <location>
        <begin position="108"/>
        <end position="119"/>
    </location>
</feature>
<feature type="region of interest" description="Disordered" evidence="1">
    <location>
        <begin position="1"/>
        <end position="136"/>
    </location>
</feature>
<dbReference type="PANTHER" id="PTHR46007:SF8">
    <property type="entry name" value="C2H2-TYPE DOMAIN-CONTAINING PROTEIN"/>
    <property type="match status" value="1"/>
</dbReference>
<dbReference type="VEuPathDB" id="CryptoDB:Vbra_16272"/>
<name>A0A0G4FUQ0_VITBC</name>
<feature type="compositionally biased region" description="Low complexity" evidence="1">
    <location>
        <begin position="412"/>
        <end position="427"/>
    </location>
</feature>
<feature type="region of interest" description="Disordered" evidence="1">
    <location>
        <begin position="262"/>
        <end position="292"/>
    </location>
</feature>
<evidence type="ECO:0000313" key="2">
    <source>
        <dbReference type="EMBL" id="CEM18680.1"/>
    </source>
</evidence>
<proteinExistence type="predicted"/>
<reference evidence="2 3" key="1">
    <citation type="submission" date="2014-11" db="EMBL/GenBank/DDBJ databases">
        <authorList>
            <person name="Zhu J."/>
            <person name="Qi W."/>
            <person name="Song R."/>
        </authorList>
    </citation>
    <scope>NUCLEOTIDE SEQUENCE [LARGE SCALE GENOMIC DNA]</scope>
</reference>
<sequence length="1109" mass="117699">MDAAKVTPTTLPLTSTAAAQHPIMHVVPGPKDDQQDPSPSATGGSATSPNAAHHANPEPFAALRAFTQQVDADRQQQQQQQQQQQRGAYATTLSPVTTYPLHPMSAQPSIISRGPSPSRLVARGAGGARSPGKVSLVASGKPPAGGLHEGNVKLVQPAVPPAGQKSVVDLQGGKSNKMTALSVELPKGQSKGSDGSGSAAANAGQTQGTSQPVYHGMYRAPSGPCFPFAQSYPGNGPGVGPDGSTTASPFYRYPSMPPTFTAKYPIGGSHPPVSMQRASTDPAAPDGKPKTPSCFPMATATYSPFAPISHDPFAVFYAQHPHTANMYTHLNGGPTPAAQTAPPAPPPAQGKKGGKGKGDGVAVVGQRRSPRVAGRGGAEVATTGSKGKRDKKHEKGREGRRAKKEEAGSGGQEQQHQQQQQQQPQQRQLNTIPLTLPTLPTALPGSGLSLTTAAQRILMGTGSHSDTSGSSPEPRHRLLFAMPHSQELPASPSMHPIPLPQLRASLRSPSPPKRKTTTTAPKHHPKRKAKAKAEASAKRGRRRQGSMSRVLWRGSGGRFTHKPDGDDDWQAEDDEQESGARGWIQVVVADAPAQQTTAEAGGGDQPAAAAEEQKNEGEAAAAAAAVVKKEPGVAAMGVAGGVRGVGGSTMIDTIRSRRRQNPARYRDDGQDEDGNNDDDPFASSRGAGRRKRAAKIRATKQQQQHEHLARGLYEEAYASLEGYVVGYSAEEGMEGLPEDHPALAVQPPQKRPKGRGGRRKKDPGQEAFSPDDPFFAAGAAAAAAAGYADEPYDETAGMEQMDYGEEGLECPGYTDPFAGYEQHHQQQQQQPPLLPSVGRGGGRRGKRRLKRSAAERDMDDFLFGDDMNEGMEGGDDDEEGGDFFHHGGDIQWDASGGQLPPRRRFKPRALSEFLTGDLLPFLSKHDKADRKPHRSSRRKRRRRHGGGSSPDNSHLFHGTALPVLPSDFGTLAMPKKEDAEQEAFSPDDVAGGEDQEAMFGAAADDGAGAGDGDGDVGMEGEGEGEGEGEDDNEGVDESWDEGEGDHEGGELLEEESPDGADGEMEGMGMEEQEEDQPMEEEDEEDEDEEGEEQLYDHEQDHEQQEEQEA</sequence>
<feature type="region of interest" description="Disordered" evidence="1">
    <location>
        <begin position="821"/>
        <end position="908"/>
    </location>
</feature>
<dbReference type="STRING" id="1169540.A0A0G4FUQ0"/>
<feature type="compositionally biased region" description="Polar residues" evidence="1">
    <location>
        <begin position="36"/>
        <end position="50"/>
    </location>
</feature>
<feature type="compositionally biased region" description="Basic residues" evidence="1">
    <location>
        <begin position="512"/>
        <end position="530"/>
    </location>
</feature>
<feature type="region of interest" description="Disordered" evidence="1">
    <location>
        <begin position="186"/>
        <end position="216"/>
    </location>
</feature>
<feature type="region of interest" description="Disordered" evidence="1">
    <location>
        <begin position="644"/>
        <end position="707"/>
    </location>
</feature>
<dbReference type="GO" id="GO:0003713">
    <property type="term" value="F:transcription coactivator activity"/>
    <property type="evidence" value="ECO:0007669"/>
    <property type="project" value="TreeGrafter"/>
</dbReference>
<feature type="compositionally biased region" description="Basic and acidic residues" evidence="1">
    <location>
        <begin position="393"/>
        <end position="407"/>
    </location>
</feature>
<feature type="compositionally biased region" description="Acidic residues" evidence="1">
    <location>
        <begin position="565"/>
        <end position="577"/>
    </location>
</feature>
<feature type="region of interest" description="Disordered" evidence="1">
    <location>
        <begin position="327"/>
        <end position="427"/>
    </location>
</feature>
<organism evidence="2 3">
    <name type="scientific">Vitrella brassicaformis (strain CCMP3155)</name>
    <dbReference type="NCBI Taxonomy" id="1169540"/>
    <lineage>
        <taxon>Eukaryota</taxon>
        <taxon>Sar</taxon>
        <taxon>Alveolata</taxon>
        <taxon>Colpodellida</taxon>
        <taxon>Vitrellaceae</taxon>
        <taxon>Vitrella</taxon>
    </lineage>
</organism>
<gene>
    <name evidence="2" type="ORF">Vbra_16272</name>
</gene>
<feature type="compositionally biased region" description="Low complexity" evidence="1">
    <location>
        <begin position="7"/>
        <end position="19"/>
    </location>
</feature>
<dbReference type="EMBL" id="CDMY01000506">
    <property type="protein sequence ID" value="CEM18680.1"/>
    <property type="molecule type" value="Genomic_DNA"/>
</dbReference>
<protein>
    <submittedName>
        <fullName evidence="2">Uncharacterized protein</fullName>
    </submittedName>
</protein>
<dbReference type="InterPro" id="IPR051647">
    <property type="entry name" value="Mediator_comp_sub12"/>
</dbReference>
<feature type="compositionally biased region" description="Low complexity" evidence="1">
    <location>
        <begin position="75"/>
        <end position="85"/>
    </location>
</feature>
<accession>A0A0G4FUQ0</accession>